<protein>
    <submittedName>
        <fullName evidence="2">Uncharacterized protein</fullName>
    </submittedName>
</protein>
<dbReference type="AlphaFoldDB" id="A0A834XFX8"/>
<evidence type="ECO:0000313" key="3">
    <source>
        <dbReference type="Proteomes" id="UP000634136"/>
    </source>
</evidence>
<feature type="region of interest" description="Disordered" evidence="1">
    <location>
        <begin position="1"/>
        <end position="40"/>
    </location>
</feature>
<reference evidence="2" key="1">
    <citation type="submission" date="2020-09" db="EMBL/GenBank/DDBJ databases">
        <title>Genome-Enabled Discovery of Anthraquinone Biosynthesis in Senna tora.</title>
        <authorList>
            <person name="Kang S.-H."/>
            <person name="Pandey R.P."/>
            <person name="Lee C.-M."/>
            <person name="Sim J.-S."/>
            <person name="Jeong J.-T."/>
            <person name="Choi B.-S."/>
            <person name="Jung M."/>
            <person name="Ginzburg D."/>
            <person name="Zhao K."/>
            <person name="Won S.Y."/>
            <person name="Oh T.-J."/>
            <person name="Yu Y."/>
            <person name="Kim N.-H."/>
            <person name="Lee O.R."/>
            <person name="Lee T.-H."/>
            <person name="Bashyal P."/>
            <person name="Kim T.-S."/>
            <person name="Lee W.-H."/>
            <person name="Kawkins C."/>
            <person name="Kim C.-K."/>
            <person name="Kim J.S."/>
            <person name="Ahn B.O."/>
            <person name="Rhee S.Y."/>
            <person name="Sohng J.K."/>
        </authorList>
    </citation>
    <scope>NUCLEOTIDE SEQUENCE</scope>
    <source>
        <tissue evidence="2">Leaf</tissue>
    </source>
</reference>
<accession>A0A834XFX8</accession>
<sequence length="40" mass="4416">MRPPTSIENRRAEATDIRRAPSCSGQGCAIQRETASRDLN</sequence>
<evidence type="ECO:0000313" key="2">
    <source>
        <dbReference type="EMBL" id="KAF7844539.1"/>
    </source>
</evidence>
<dbReference type="EMBL" id="JAAIUW010000001">
    <property type="protein sequence ID" value="KAF7844539.1"/>
    <property type="molecule type" value="Genomic_DNA"/>
</dbReference>
<dbReference type="Proteomes" id="UP000634136">
    <property type="component" value="Unassembled WGS sequence"/>
</dbReference>
<proteinExistence type="predicted"/>
<keyword evidence="3" id="KW-1185">Reference proteome</keyword>
<name>A0A834XFX8_9FABA</name>
<organism evidence="2 3">
    <name type="scientific">Senna tora</name>
    <dbReference type="NCBI Taxonomy" id="362788"/>
    <lineage>
        <taxon>Eukaryota</taxon>
        <taxon>Viridiplantae</taxon>
        <taxon>Streptophyta</taxon>
        <taxon>Embryophyta</taxon>
        <taxon>Tracheophyta</taxon>
        <taxon>Spermatophyta</taxon>
        <taxon>Magnoliopsida</taxon>
        <taxon>eudicotyledons</taxon>
        <taxon>Gunneridae</taxon>
        <taxon>Pentapetalae</taxon>
        <taxon>rosids</taxon>
        <taxon>fabids</taxon>
        <taxon>Fabales</taxon>
        <taxon>Fabaceae</taxon>
        <taxon>Caesalpinioideae</taxon>
        <taxon>Cassia clade</taxon>
        <taxon>Senna</taxon>
    </lineage>
</organism>
<evidence type="ECO:0000256" key="1">
    <source>
        <dbReference type="SAM" id="MobiDB-lite"/>
    </source>
</evidence>
<comment type="caution">
    <text evidence="2">The sequence shown here is derived from an EMBL/GenBank/DDBJ whole genome shotgun (WGS) entry which is preliminary data.</text>
</comment>
<gene>
    <name evidence="2" type="ORF">G2W53_001444</name>
</gene>
<feature type="compositionally biased region" description="Basic and acidic residues" evidence="1">
    <location>
        <begin position="8"/>
        <end position="19"/>
    </location>
</feature>